<protein>
    <submittedName>
        <fullName evidence="1">Uncharacterized protein</fullName>
    </submittedName>
</protein>
<sequence length="43" mass="5271">MHFLLFREELPKNFMFNIWFSYICKTIHIEGGDLYGYLNNLNK</sequence>
<dbReference type="AlphaFoldDB" id="A0A8E1ZWF0"/>
<name>A0A8E1ZWF0_9PORP</name>
<comment type="caution">
    <text evidence="1">The sequence shown here is derived from an EMBL/GenBank/DDBJ whole genome shotgun (WGS) entry which is preliminary data.</text>
</comment>
<proteinExistence type="predicted"/>
<dbReference type="EMBL" id="JACCCY010000002">
    <property type="protein sequence ID" value="NYI49654.1"/>
    <property type="molecule type" value="Genomic_DNA"/>
</dbReference>
<evidence type="ECO:0000313" key="2">
    <source>
        <dbReference type="Proteomes" id="UP000574332"/>
    </source>
</evidence>
<keyword evidence="2" id="KW-1185">Reference proteome</keyword>
<evidence type="ECO:0000313" key="1">
    <source>
        <dbReference type="EMBL" id="NYI49654.1"/>
    </source>
</evidence>
<reference evidence="1 2" key="1">
    <citation type="submission" date="2020-07" db="EMBL/GenBank/DDBJ databases">
        <title>Genomic Encyclopedia of Type Strains, Phase IV (KMG-IV): sequencing the most valuable type-strain genomes for metagenomic binning, comparative biology and taxonomic classification.</title>
        <authorList>
            <person name="Goeker M."/>
        </authorList>
    </citation>
    <scope>NUCLEOTIDE SEQUENCE [LARGE SCALE GENOMIC DNA]</scope>
    <source>
        <strain evidence="1 2">DSM 23697</strain>
    </source>
</reference>
<gene>
    <name evidence="1" type="ORF">F5613_001732</name>
</gene>
<accession>A0A8E1ZWF0</accession>
<dbReference type="Proteomes" id="UP000574332">
    <property type="component" value="Unassembled WGS sequence"/>
</dbReference>
<organism evidence="1 2">
    <name type="scientific">Macellibacteroides fermentans</name>
    <dbReference type="NCBI Taxonomy" id="879969"/>
    <lineage>
        <taxon>Bacteria</taxon>
        <taxon>Pseudomonadati</taxon>
        <taxon>Bacteroidota</taxon>
        <taxon>Bacteroidia</taxon>
        <taxon>Bacteroidales</taxon>
        <taxon>Porphyromonadaceae</taxon>
        <taxon>Macellibacteroides</taxon>
    </lineage>
</organism>